<evidence type="ECO:0000313" key="2">
    <source>
        <dbReference type="Proteomes" id="UP000199448"/>
    </source>
</evidence>
<reference evidence="1 2" key="1">
    <citation type="submission" date="2016-10" db="EMBL/GenBank/DDBJ databases">
        <authorList>
            <person name="de Groot N.N."/>
        </authorList>
    </citation>
    <scope>NUCLEOTIDE SEQUENCE [LARGE SCALE GENOMIC DNA]</scope>
    <source>
        <strain evidence="1 2">DSM 23553</strain>
    </source>
</reference>
<dbReference type="OrthoDB" id="1466769at2"/>
<sequence>MMEKALLHQFSGFLNTPQIWEMAGPFPYSPFEVRNIDLQKMPVELHFPPTMVLGKRMERFFHFYVRHFSEEKIIAHNEQIIHEKRTLGELDFLLKNERSGKVSHVELVYKYYLYDPEIASEAERWTGPNHRDNLLLKLERLQQKQFPLLYREETRPLLEKLGITAEEVEQKICFKANFFLPWDHPSQRIDLPNDLVQGRWLRRKEFTPARFGRETFFSPRKPNWPILPQHNTHWLSYDDLQEQIMPLLEKEQSPLIWMKTGNEYRRFFLVWW</sequence>
<dbReference type="Pfam" id="PF08907">
    <property type="entry name" value="DUF1853"/>
    <property type="match status" value="1"/>
</dbReference>
<accession>A0A1H5LY98</accession>
<protein>
    <recommendedName>
        <fullName evidence="3">DUF1853 family protein</fullName>
    </recommendedName>
</protein>
<dbReference type="RefSeq" id="WP_093112784.1">
    <property type="nucleotide sequence ID" value="NZ_FNGG01000002.1"/>
</dbReference>
<evidence type="ECO:0008006" key="3">
    <source>
        <dbReference type="Google" id="ProtNLM"/>
    </source>
</evidence>
<dbReference type="EMBL" id="FNUG01000002">
    <property type="protein sequence ID" value="SEE81964.1"/>
    <property type="molecule type" value="Genomic_DNA"/>
</dbReference>
<keyword evidence="2" id="KW-1185">Reference proteome</keyword>
<proteinExistence type="predicted"/>
<evidence type="ECO:0000313" key="1">
    <source>
        <dbReference type="EMBL" id="SEE81964.1"/>
    </source>
</evidence>
<dbReference type="AlphaFoldDB" id="A0A1H5LY98"/>
<name>A0A1H5LY98_9FLAO</name>
<dbReference type="Proteomes" id="UP000199448">
    <property type="component" value="Unassembled WGS sequence"/>
</dbReference>
<gene>
    <name evidence="1" type="ORF">SAMN04488034_102474</name>
</gene>
<organism evidence="1 2">
    <name type="scientific">Salinimicrobium catena</name>
    <dbReference type="NCBI Taxonomy" id="390640"/>
    <lineage>
        <taxon>Bacteria</taxon>
        <taxon>Pseudomonadati</taxon>
        <taxon>Bacteroidota</taxon>
        <taxon>Flavobacteriia</taxon>
        <taxon>Flavobacteriales</taxon>
        <taxon>Flavobacteriaceae</taxon>
        <taxon>Salinimicrobium</taxon>
    </lineage>
</organism>
<dbReference type="InterPro" id="IPR015003">
    <property type="entry name" value="DUF1853"/>
</dbReference>
<dbReference type="STRING" id="390640.SAMN04488034_102474"/>